<dbReference type="PANTHER" id="PTHR21325">
    <property type="entry name" value="PHOSPHOLIPASE B, PLB1"/>
    <property type="match status" value="1"/>
</dbReference>
<keyword evidence="5" id="KW-0812">Transmembrane</keyword>
<comment type="catalytic activity">
    <reaction evidence="13">
        <text>a triacylglycerol + H2O = a diacylglycerol + a fatty acid + H(+)</text>
        <dbReference type="Rhea" id="RHEA:12044"/>
        <dbReference type="ChEBI" id="CHEBI:15377"/>
        <dbReference type="ChEBI" id="CHEBI:15378"/>
        <dbReference type="ChEBI" id="CHEBI:17855"/>
        <dbReference type="ChEBI" id="CHEBI:18035"/>
        <dbReference type="ChEBI" id="CHEBI:28868"/>
        <dbReference type="EC" id="3.1.1.3"/>
    </reaction>
    <physiologicalReaction direction="left-to-right" evidence="13">
        <dbReference type="Rhea" id="RHEA:12045"/>
    </physiologicalReaction>
</comment>
<evidence type="ECO:0000313" key="44">
    <source>
        <dbReference type="EMBL" id="KAJ8044685.1"/>
    </source>
</evidence>
<comment type="catalytic activity">
    <reaction evidence="29">
        <text>1,2-dihexadecanoyl-sn-glycero-3-phosphocholine + H2O = 1-hexadecanoyl-sn-glycero-3-phosphocholine + hexadecanoate + H(+)</text>
        <dbReference type="Rhea" id="RHEA:41223"/>
        <dbReference type="ChEBI" id="CHEBI:7896"/>
        <dbReference type="ChEBI" id="CHEBI:15377"/>
        <dbReference type="ChEBI" id="CHEBI:15378"/>
        <dbReference type="ChEBI" id="CHEBI:72998"/>
        <dbReference type="ChEBI" id="CHEBI:72999"/>
    </reaction>
    <physiologicalReaction direction="left-to-right" evidence="29">
        <dbReference type="Rhea" id="RHEA:41224"/>
    </physiologicalReaction>
</comment>
<reference evidence="44" key="1">
    <citation type="submission" date="2021-10" db="EMBL/GenBank/DDBJ databases">
        <title>Tropical sea cucumber genome reveals ecological adaptation and Cuvierian tubules defense mechanism.</title>
        <authorList>
            <person name="Chen T."/>
        </authorList>
    </citation>
    <scope>NUCLEOTIDE SEQUENCE</scope>
    <source>
        <strain evidence="44">Nanhai2018</strain>
        <tissue evidence="44">Muscle</tissue>
    </source>
</reference>
<comment type="caution">
    <text evidence="44">The sequence shown here is derived from an EMBL/GenBank/DDBJ whole genome shotgun (WGS) entry which is preliminary data.</text>
</comment>
<evidence type="ECO:0000256" key="38">
    <source>
        <dbReference type="ARBA" id="ARBA00048872"/>
    </source>
</evidence>
<comment type="catalytic activity">
    <reaction evidence="37">
        <text>1,3-dihexadecanoyl-2-(9Z-octadecenoyl)glycerol + H2O = 1,3-dihexadecanoylglycerol + (9Z)-octadecenoate + H(+)</text>
        <dbReference type="Rhea" id="RHEA:40983"/>
        <dbReference type="ChEBI" id="CHEBI:15377"/>
        <dbReference type="ChEBI" id="CHEBI:15378"/>
        <dbReference type="ChEBI" id="CHEBI:30823"/>
        <dbReference type="ChEBI" id="CHEBI:75688"/>
        <dbReference type="ChEBI" id="CHEBI:77619"/>
    </reaction>
    <physiologicalReaction direction="left-to-right" evidence="37">
        <dbReference type="Rhea" id="RHEA:40984"/>
    </physiologicalReaction>
</comment>
<evidence type="ECO:0000256" key="23">
    <source>
        <dbReference type="ARBA" id="ARBA00047438"/>
    </source>
</evidence>
<evidence type="ECO:0000256" key="41">
    <source>
        <dbReference type="ARBA" id="ARBA00049372"/>
    </source>
</evidence>
<keyword evidence="10" id="KW-0443">Lipid metabolism</keyword>
<evidence type="ECO:0000256" key="7">
    <source>
        <dbReference type="ARBA" id="ARBA00022737"/>
    </source>
</evidence>
<comment type="catalytic activity">
    <reaction evidence="39">
        <text>1-hexadecanoyl-2-(9Z)-octadecenoyl-3-octadecanoyl-sn-glycerol + H2O = 1-hexadecanoyl-3-octadecanoyl-sn-glycerol + (9Z)-octadecenoate + H(+)</text>
        <dbReference type="Rhea" id="RHEA:41103"/>
        <dbReference type="ChEBI" id="CHEBI:15377"/>
        <dbReference type="ChEBI" id="CHEBI:15378"/>
        <dbReference type="ChEBI" id="CHEBI:30823"/>
        <dbReference type="ChEBI" id="CHEBI:77623"/>
        <dbReference type="ChEBI" id="CHEBI:77624"/>
    </reaction>
    <physiologicalReaction direction="left-to-right" evidence="39">
        <dbReference type="Rhea" id="RHEA:41104"/>
    </physiologicalReaction>
</comment>
<dbReference type="Proteomes" id="UP001152320">
    <property type="component" value="Chromosome 3"/>
</dbReference>
<dbReference type="Gene3D" id="3.40.50.1110">
    <property type="entry name" value="SGNH hydrolase"/>
    <property type="match status" value="3"/>
</dbReference>
<evidence type="ECO:0000256" key="9">
    <source>
        <dbReference type="ARBA" id="ARBA00022989"/>
    </source>
</evidence>
<feature type="signal peptide" evidence="43">
    <location>
        <begin position="1"/>
        <end position="19"/>
    </location>
</feature>
<dbReference type="InterPro" id="IPR001087">
    <property type="entry name" value="GDSL"/>
</dbReference>
<comment type="similarity">
    <text evidence="2">Belongs to the 'GDSL' lipolytic enzyme family. Phospholipase B1 subfamily.</text>
</comment>
<keyword evidence="4" id="KW-1003">Cell membrane</keyword>
<evidence type="ECO:0000256" key="18">
    <source>
        <dbReference type="ARBA" id="ARBA00031485"/>
    </source>
</evidence>
<organism evidence="44 45">
    <name type="scientific">Holothuria leucospilota</name>
    <name type="common">Black long sea cucumber</name>
    <name type="synonym">Mertensiothuria leucospilota</name>
    <dbReference type="NCBI Taxonomy" id="206669"/>
    <lineage>
        <taxon>Eukaryota</taxon>
        <taxon>Metazoa</taxon>
        <taxon>Echinodermata</taxon>
        <taxon>Eleutherozoa</taxon>
        <taxon>Echinozoa</taxon>
        <taxon>Holothuroidea</taxon>
        <taxon>Aspidochirotacea</taxon>
        <taxon>Aspidochirotida</taxon>
        <taxon>Holothuriidae</taxon>
        <taxon>Holothuria</taxon>
    </lineage>
</organism>
<accession>A0A9Q1HG55</accession>
<evidence type="ECO:0000256" key="35">
    <source>
        <dbReference type="ARBA" id="ARBA00048656"/>
    </source>
</evidence>
<evidence type="ECO:0000256" key="4">
    <source>
        <dbReference type="ARBA" id="ARBA00022475"/>
    </source>
</evidence>
<keyword evidence="9" id="KW-1133">Transmembrane helix</keyword>
<comment type="catalytic activity">
    <reaction evidence="26">
        <text>1-hexadecanoyl-2-(9Z-octadecenoyl)-sn-glycero-3-phospho-(1'-sn-glycerol) + H2O = 1-hexadecanoyl-sn-glycero-3-phospho-(1'-sn-glycerol) + (9Z)-octadecenoate + H(+)</text>
        <dbReference type="Rhea" id="RHEA:40919"/>
        <dbReference type="ChEBI" id="CHEBI:15377"/>
        <dbReference type="ChEBI" id="CHEBI:15378"/>
        <dbReference type="ChEBI" id="CHEBI:30823"/>
        <dbReference type="ChEBI" id="CHEBI:72841"/>
        <dbReference type="ChEBI" id="CHEBI:75158"/>
    </reaction>
    <physiologicalReaction direction="left-to-right" evidence="26">
        <dbReference type="Rhea" id="RHEA:40920"/>
    </physiologicalReaction>
</comment>
<dbReference type="FunFam" id="3.40.50.1110:FF:000005">
    <property type="entry name" value="Phospholipase B1"/>
    <property type="match status" value="3"/>
</dbReference>
<dbReference type="GO" id="GO:0006644">
    <property type="term" value="P:phospholipid metabolic process"/>
    <property type="evidence" value="ECO:0007669"/>
    <property type="project" value="TreeGrafter"/>
</dbReference>
<dbReference type="SUPFAM" id="SSF52266">
    <property type="entry name" value="SGNH hydrolase"/>
    <property type="match status" value="3"/>
</dbReference>
<evidence type="ECO:0000256" key="31">
    <source>
        <dbReference type="ARBA" id="ARBA00048374"/>
    </source>
</evidence>
<evidence type="ECO:0000256" key="11">
    <source>
        <dbReference type="ARBA" id="ARBA00023136"/>
    </source>
</evidence>
<evidence type="ECO:0000256" key="40">
    <source>
        <dbReference type="ARBA" id="ARBA00049363"/>
    </source>
</evidence>
<dbReference type="OrthoDB" id="10265800at2759"/>
<evidence type="ECO:0000256" key="3">
    <source>
        <dbReference type="ARBA" id="ARBA00015133"/>
    </source>
</evidence>
<evidence type="ECO:0000313" key="45">
    <source>
        <dbReference type="Proteomes" id="UP001152320"/>
    </source>
</evidence>
<evidence type="ECO:0000256" key="28">
    <source>
        <dbReference type="ARBA" id="ARBA00048058"/>
    </source>
</evidence>
<keyword evidence="6 43" id="KW-0732">Signal</keyword>
<evidence type="ECO:0000256" key="21">
    <source>
        <dbReference type="ARBA" id="ARBA00047324"/>
    </source>
</evidence>
<evidence type="ECO:0000256" key="8">
    <source>
        <dbReference type="ARBA" id="ARBA00022801"/>
    </source>
</evidence>
<comment type="catalytic activity">
    <reaction evidence="35">
        <text>1-hexadecanoyl-sn-glycero-3-phosphocholine + H2O = sn-glycerol 3-phosphocholine + hexadecanoate + H(+)</text>
        <dbReference type="Rhea" id="RHEA:40435"/>
        <dbReference type="ChEBI" id="CHEBI:7896"/>
        <dbReference type="ChEBI" id="CHEBI:15377"/>
        <dbReference type="ChEBI" id="CHEBI:15378"/>
        <dbReference type="ChEBI" id="CHEBI:16870"/>
        <dbReference type="ChEBI" id="CHEBI:72998"/>
    </reaction>
    <physiologicalReaction direction="left-to-right" evidence="35">
        <dbReference type="Rhea" id="RHEA:40436"/>
    </physiologicalReaction>
</comment>
<evidence type="ECO:0000256" key="10">
    <source>
        <dbReference type="ARBA" id="ARBA00023098"/>
    </source>
</evidence>
<evidence type="ECO:0000256" key="19">
    <source>
        <dbReference type="ARBA" id="ARBA00033022"/>
    </source>
</evidence>
<keyword evidence="8" id="KW-0378">Hydrolase</keyword>
<comment type="catalytic activity">
    <reaction evidence="36">
        <text>1-hexadecanoyl-2-(9Z-octadecenoyl)-sn-glycero-3-phosphocholine + H2O = 1-hexadecanoyl-sn-glycero-3-phosphocholine + (9Z)-octadecenoate + H(+)</text>
        <dbReference type="Rhea" id="RHEA:38779"/>
        <dbReference type="ChEBI" id="CHEBI:15377"/>
        <dbReference type="ChEBI" id="CHEBI:15378"/>
        <dbReference type="ChEBI" id="CHEBI:30823"/>
        <dbReference type="ChEBI" id="CHEBI:72998"/>
        <dbReference type="ChEBI" id="CHEBI:73001"/>
    </reaction>
    <physiologicalReaction direction="left-to-right" evidence="36">
        <dbReference type="Rhea" id="RHEA:38780"/>
    </physiologicalReaction>
</comment>
<evidence type="ECO:0000256" key="22">
    <source>
        <dbReference type="ARBA" id="ARBA00047363"/>
    </source>
</evidence>
<comment type="catalytic activity">
    <reaction evidence="23">
        <text>1-(9Z-octadecenoyl)-glycerol + H2O = glycerol + (9Z)-octadecenoate + H(+)</text>
        <dbReference type="Rhea" id="RHEA:38487"/>
        <dbReference type="ChEBI" id="CHEBI:15377"/>
        <dbReference type="ChEBI" id="CHEBI:15378"/>
        <dbReference type="ChEBI" id="CHEBI:17754"/>
        <dbReference type="ChEBI" id="CHEBI:30823"/>
        <dbReference type="ChEBI" id="CHEBI:75342"/>
    </reaction>
    <physiologicalReaction direction="left-to-right" evidence="23">
        <dbReference type="Rhea" id="RHEA:38488"/>
    </physiologicalReaction>
</comment>
<comment type="catalytic activity">
    <reaction evidence="30">
        <text>1-hexadecanoyl-2-(9Z,12Z-octadecadienoyl)-sn-glycero-3-phosphocholine + H2O = 2-(9Z,12Z-octadecadienoyl)-sn-glycero-3-phosphocholine + hexadecanoate + H(+)</text>
        <dbReference type="Rhea" id="RHEA:40971"/>
        <dbReference type="ChEBI" id="CHEBI:7896"/>
        <dbReference type="ChEBI" id="CHEBI:15377"/>
        <dbReference type="ChEBI" id="CHEBI:15378"/>
        <dbReference type="ChEBI" id="CHEBI:73002"/>
        <dbReference type="ChEBI" id="CHEBI:76084"/>
    </reaction>
    <physiologicalReaction direction="left-to-right" evidence="30">
        <dbReference type="Rhea" id="RHEA:40972"/>
    </physiologicalReaction>
</comment>
<evidence type="ECO:0000256" key="26">
    <source>
        <dbReference type="ARBA" id="ARBA00048015"/>
    </source>
</evidence>
<dbReference type="EMBL" id="JAIZAY010000003">
    <property type="protein sequence ID" value="KAJ8044685.1"/>
    <property type="molecule type" value="Genomic_DNA"/>
</dbReference>
<evidence type="ECO:0000256" key="6">
    <source>
        <dbReference type="ARBA" id="ARBA00022729"/>
    </source>
</evidence>
<comment type="catalytic activity">
    <reaction evidence="33">
        <text>a 1-acyl-sn-glycero-3-phosphocholine + H2O = sn-glycerol 3-phosphocholine + a fatty acid + H(+)</text>
        <dbReference type="Rhea" id="RHEA:15177"/>
        <dbReference type="ChEBI" id="CHEBI:15377"/>
        <dbReference type="ChEBI" id="CHEBI:15378"/>
        <dbReference type="ChEBI" id="CHEBI:16870"/>
        <dbReference type="ChEBI" id="CHEBI:28868"/>
        <dbReference type="ChEBI" id="CHEBI:58168"/>
        <dbReference type="EC" id="3.1.1.5"/>
    </reaction>
    <physiologicalReaction direction="left-to-right" evidence="33">
        <dbReference type="Rhea" id="RHEA:15178"/>
    </physiologicalReaction>
</comment>
<comment type="catalytic activity">
    <reaction evidence="21">
        <text>1-hexadecanoyl-2-(9Z)-octadecenoyl-3-octadecanoyl-sn-glycerol + H2O = 2-(9Z-octadecenoyl)-3-octadecanoyl-sn-glycerol + hexadecanoate + H(+)</text>
        <dbReference type="Rhea" id="RHEA:41107"/>
        <dbReference type="ChEBI" id="CHEBI:7896"/>
        <dbReference type="ChEBI" id="CHEBI:15377"/>
        <dbReference type="ChEBI" id="CHEBI:15378"/>
        <dbReference type="ChEBI" id="CHEBI:75558"/>
        <dbReference type="ChEBI" id="CHEBI:77623"/>
    </reaction>
    <physiologicalReaction direction="left-to-right" evidence="21">
        <dbReference type="Rhea" id="RHEA:41108"/>
    </physiologicalReaction>
</comment>
<dbReference type="GO" id="GO:0004623">
    <property type="term" value="F:phospholipase A2 activity"/>
    <property type="evidence" value="ECO:0007669"/>
    <property type="project" value="UniProtKB-EC"/>
</dbReference>
<evidence type="ECO:0000256" key="39">
    <source>
        <dbReference type="ARBA" id="ARBA00048939"/>
    </source>
</evidence>
<evidence type="ECO:0000256" key="34">
    <source>
        <dbReference type="ARBA" id="ARBA00048613"/>
    </source>
</evidence>
<evidence type="ECO:0000256" key="25">
    <source>
        <dbReference type="ARBA" id="ARBA00048011"/>
    </source>
</evidence>
<evidence type="ECO:0000256" key="33">
    <source>
        <dbReference type="ARBA" id="ARBA00048454"/>
    </source>
</evidence>
<evidence type="ECO:0000256" key="5">
    <source>
        <dbReference type="ARBA" id="ARBA00022692"/>
    </source>
</evidence>
<dbReference type="AlphaFoldDB" id="A0A9Q1HG55"/>
<evidence type="ECO:0000256" key="13">
    <source>
        <dbReference type="ARBA" id="ARBA00023369"/>
    </source>
</evidence>
<comment type="catalytic activity">
    <reaction evidence="22">
        <text>1,3-dihexadecanoyl-2-(9Z-octadecenoyl)glycerol + H2O = 1-hexadecanoyl-2-(9Z-octadecenoyl)-glycerol + hexadecanoate + H(+)</text>
        <dbReference type="Rhea" id="RHEA:40979"/>
        <dbReference type="ChEBI" id="CHEBI:7896"/>
        <dbReference type="ChEBI" id="CHEBI:15377"/>
        <dbReference type="ChEBI" id="CHEBI:15378"/>
        <dbReference type="ChEBI" id="CHEBI:75585"/>
        <dbReference type="ChEBI" id="CHEBI:75688"/>
    </reaction>
    <physiologicalReaction direction="left-to-right" evidence="22">
        <dbReference type="Rhea" id="RHEA:40980"/>
    </physiologicalReaction>
</comment>
<evidence type="ECO:0000256" key="15">
    <source>
        <dbReference type="ARBA" id="ARBA00023422"/>
    </source>
</evidence>
<comment type="catalytic activity">
    <reaction evidence="27">
        <text>a 1-O-alkyl-2-acyl-sn-glycero-3-phosphocholine + H2O = a 1-O-alkyl-sn-glycero-3-phosphocholine + a fatty acid + H(+)</text>
        <dbReference type="Rhea" id="RHEA:36231"/>
        <dbReference type="ChEBI" id="CHEBI:15377"/>
        <dbReference type="ChEBI" id="CHEBI:15378"/>
        <dbReference type="ChEBI" id="CHEBI:28868"/>
        <dbReference type="ChEBI" id="CHEBI:30909"/>
        <dbReference type="ChEBI" id="CHEBI:36702"/>
        <dbReference type="EC" id="3.1.1.4"/>
    </reaction>
    <physiologicalReaction direction="left-to-right" evidence="27">
        <dbReference type="Rhea" id="RHEA:36232"/>
    </physiologicalReaction>
</comment>
<evidence type="ECO:0000256" key="14">
    <source>
        <dbReference type="ARBA" id="ARBA00023408"/>
    </source>
</evidence>
<sequence>MRFSFFFLLLLLIVTNAEQDYPTNYANQDEWKSFLDGIDKITPKFDDDTIFEDETNPITCRLNYLSEFPFNCPSMASKKEPTSVHELTPADIDVVGAMGDSLTVRNDMIIWLALNTVSKLDITSRSHHSCLFTFYQANLLRNLRDWGYSIGTGGPNSPGANFNVAVGGARAEHMPGQAQELVNRILADPEVDNENDWKVVTMFIGGNDLCQYCRNVHKYSTEQYVEFIRQALDILHKNLPRTFVNVIGILLIPELGYLSTPKCDFIHVLACGCAVFLQGDDNKYVWDLTRAYQNGEADASYFAPDCFHFSSRGHAVGAKDLWNNMLQPVGQKIKSWDPEGDIECPSEDFPYFYTNINSPVESSSTSVVQTIALESTGSADDNVWPAFLRAVGKMGELYPQEEECRVDYQHIYTFECDTQVSAGPPATSDIIKKFSPNLKGYSTGITNYGLFDNLPEEAGFNTAISGARSEHMTGMTVNMIERMKAHQDVDFETDWKLVSIFIGTNDLCQYCFNFHKYSAEQYVWNIQQALDIMHREMPRTLVNVQGILRVTEVDHLSGLKCDMIHLITCNCAMFKEGNDHKQLVDLILEYQSKVEELIMSGRYDTRDDFTVVYQPFMTNTRFPLQEDLEGDGSYFAPDCFHFSAKTQATMAKELWNNMLQPVGQKSQMWNPEENIQCPTKASINSPYTSGKLQFNPRKEAIYENLAMKLLLFVFPLIASAIALERSGSADDNVWPTFLRTVGMMGELYPQAEECRVDYQHIYTFECDTQISAGPPATSVHKLRPHDITVIGAMGDSLTAAFGSDACTMNELVNEYRGRSWPYVNRYIIKKFSPNLKGYSTGITNLSLPENLPEEAGFNTAISGARSEHMTWMTESMIEKMKAHQDVDFDADWKIVSVFIGANDLCQYCFNFNKYSAEQYVWNIQQALDIMHREMPRTLVNVQGVLRVTDVDHLSGLKCDLIHFLACNCAMFKEGNDHKELVDLILEYQRKVEELIMSGRYDTRDDFTVVYQPFLTNTRFPLLDDLEGDGSYFAPDCFHFSAKGHATMAKELWNNMLQPVGQKSDTWNPEENIQCPTKEEPYIYTNVNSGLSAEEYPHYGGSSTAVKVSFVTLLTSLATVAMAML</sequence>
<keyword evidence="12" id="KW-0325">Glycoprotein</keyword>
<evidence type="ECO:0000256" key="27">
    <source>
        <dbReference type="ARBA" id="ARBA00048049"/>
    </source>
</evidence>
<dbReference type="GO" id="GO:0004622">
    <property type="term" value="F:phosphatidylcholine lysophospholipase activity"/>
    <property type="evidence" value="ECO:0007669"/>
    <property type="project" value="UniProtKB-EC"/>
</dbReference>
<evidence type="ECO:0000256" key="32">
    <source>
        <dbReference type="ARBA" id="ARBA00048386"/>
    </source>
</evidence>
<comment type="function">
    <text evidence="20">Calcium-independent membrane-associated phospholipase that catalyzes complete diacylation of phospholipids by hydrolyzing both sn-1 and sn-2 fatty acyl chains attached to the glycerol backbone (phospholipase B activity). Has dual phospholipase and lysophospholipase activities toward diacylphospholipids. Preferentially cleaves sn-2 ester bonds over sn-1 bonds. Acts as a lipase toward glycerolipid substrates. Hydrolyzes fatty acyl chains of diacylglycerols with preference for the sn-2 position and of triacylglycerols with not positional selectivity. May also hydrolyze long chain retinyl esters such as retinyl palmitate. May contribute to digestion of dietary phospholipids, glycerolipids and retinoids, facilitating lipid absorption at the brush border.</text>
</comment>
<gene>
    <name evidence="44" type="ORF">HOLleu_07483</name>
</gene>
<comment type="catalytic activity">
    <reaction evidence="25">
        <text>2,3-di-(9Z)-octadecenoyl-sn-glycerol + H2O = 3-(9Z-octadecenoyl)-sn-glycerol + (9Z)-octadecenoate + H(+)</text>
        <dbReference type="Rhea" id="RHEA:42604"/>
        <dbReference type="ChEBI" id="CHEBI:15377"/>
        <dbReference type="ChEBI" id="CHEBI:15378"/>
        <dbReference type="ChEBI" id="CHEBI:30823"/>
        <dbReference type="ChEBI" id="CHEBI:75824"/>
        <dbReference type="ChEBI" id="CHEBI:75938"/>
    </reaction>
    <physiologicalReaction direction="left-to-right" evidence="25">
        <dbReference type="Rhea" id="RHEA:42605"/>
    </physiologicalReaction>
</comment>
<evidence type="ECO:0000256" key="12">
    <source>
        <dbReference type="ARBA" id="ARBA00023180"/>
    </source>
</evidence>
<comment type="catalytic activity">
    <reaction evidence="15">
        <text>a 1,2-diacyl-sn-glycero-3-phosphocholine + H2O = a 1-acyl-sn-glycero-3-phosphocholine + a fatty acid + H(+)</text>
        <dbReference type="Rhea" id="RHEA:15801"/>
        <dbReference type="ChEBI" id="CHEBI:15377"/>
        <dbReference type="ChEBI" id="CHEBI:15378"/>
        <dbReference type="ChEBI" id="CHEBI:28868"/>
        <dbReference type="ChEBI" id="CHEBI:57643"/>
        <dbReference type="ChEBI" id="CHEBI:58168"/>
        <dbReference type="EC" id="3.1.1.4"/>
    </reaction>
    <physiologicalReaction direction="left-to-right" evidence="15">
        <dbReference type="Rhea" id="RHEA:15802"/>
    </physiologicalReaction>
</comment>
<evidence type="ECO:0000256" key="42">
    <source>
        <dbReference type="ARBA" id="ARBA00049461"/>
    </source>
</evidence>
<dbReference type="Pfam" id="PF00657">
    <property type="entry name" value="Lipase_GDSL"/>
    <property type="match status" value="3"/>
</dbReference>
<dbReference type="InterPro" id="IPR035547">
    <property type="entry name" value="Phospholipase_B"/>
</dbReference>
<evidence type="ECO:0000256" key="43">
    <source>
        <dbReference type="SAM" id="SignalP"/>
    </source>
</evidence>
<evidence type="ECO:0000256" key="16">
    <source>
        <dbReference type="ARBA" id="ARBA00029723"/>
    </source>
</evidence>
<evidence type="ECO:0000256" key="1">
    <source>
        <dbReference type="ARBA" id="ARBA00004247"/>
    </source>
</evidence>
<keyword evidence="7" id="KW-0677">Repeat</keyword>
<comment type="catalytic activity">
    <reaction evidence="42">
        <text>2-(9Z-octadecenoyl)-glycerol + H2O = glycerol + (9Z)-octadecenoate + H(+)</text>
        <dbReference type="Rhea" id="RHEA:38491"/>
        <dbReference type="ChEBI" id="CHEBI:15377"/>
        <dbReference type="ChEBI" id="CHEBI:15378"/>
        <dbReference type="ChEBI" id="CHEBI:17754"/>
        <dbReference type="ChEBI" id="CHEBI:30823"/>
        <dbReference type="ChEBI" id="CHEBI:73990"/>
    </reaction>
    <physiologicalReaction direction="left-to-right" evidence="42">
        <dbReference type="Rhea" id="RHEA:38492"/>
    </physiologicalReaction>
</comment>
<evidence type="ECO:0000256" key="24">
    <source>
        <dbReference type="ARBA" id="ARBA00047459"/>
    </source>
</evidence>
<evidence type="ECO:0000256" key="17">
    <source>
        <dbReference type="ARBA" id="ARBA00031182"/>
    </source>
</evidence>
<feature type="chain" id="PRO_5040166902" description="Phospholipase B1, membrane-associated" evidence="43">
    <location>
        <begin position="20"/>
        <end position="1124"/>
    </location>
</feature>
<keyword evidence="11" id="KW-0472">Membrane</keyword>
<comment type="catalytic activity">
    <reaction evidence="40">
        <text>1,2-dihexadecanoyl-sn-glycero-3-phosphocholine + 2 H2O = sn-glycerol 3-phosphocholine + 2 hexadecanoate + 2 H(+)</text>
        <dbReference type="Rhea" id="RHEA:40975"/>
        <dbReference type="ChEBI" id="CHEBI:7896"/>
        <dbReference type="ChEBI" id="CHEBI:15377"/>
        <dbReference type="ChEBI" id="CHEBI:15378"/>
        <dbReference type="ChEBI" id="CHEBI:16870"/>
        <dbReference type="ChEBI" id="CHEBI:72999"/>
    </reaction>
    <physiologicalReaction direction="left-to-right" evidence="40">
        <dbReference type="Rhea" id="RHEA:40976"/>
    </physiologicalReaction>
</comment>
<comment type="catalytic activity">
    <reaction evidence="31">
        <text>1-octadecanoyl-2-(9Z,12Z)-octadecadienoyl-sn-glycerol + H2O = 1-octadecanoyl-sn-glycerol + (9Z,12Z)-octadecadienoate + H(+)</text>
        <dbReference type="Rhea" id="RHEA:40927"/>
        <dbReference type="ChEBI" id="CHEBI:15377"/>
        <dbReference type="ChEBI" id="CHEBI:15378"/>
        <dbReference type="ChEBI" id="CHEBI:30245"/>
        <dbReference type="ChEBI" id="CHEBI:75550"/>
        <dbReference type="ChEBI" id="CHEBI:77097"/>
    </reaction>
    <physiologicalReaction direction="left-to-right" evidence="31">
        <dbReference type="Rhea" id="RHEA:40928"/>
    </physiologicalReaction>
</comment>
<comment type="catalytic activity">
    <reaction evidence="34">
        <text>1-hexadecanoyl-2-(9Z-octadecenoyl)-sn-glycero-3-phosphoethanolamine + H2O = 1-hexadecanoyl-sn-glycero-3-phosphoethanolamine + (9Z)-octadecenoate + H(+)</text>
        <dbReference type="Rhea" id="RHEA:40911"/>
        <dbReference type="ChEBI" id="CHEBI:15377"/>
        <dbReference type="ChEBI" id="CHEBI:15378"/>
        <dbReference type="ChEBI" id="CHEBI:30823"/>
        <dbReference type="ChEBI" id="CHEBI:73004"/>
        <dbReference type="ChEBI" id="CHEBI:73007"/>
    </reaction>
    <physiologicalReaction direction="left-to-right" evidence="34">
        <dbReference type="Rhea" id="RHEA:40912"/>
    </physiologicalReaction>
</comment>
<comment type="catalytic activity">
    <reaction evidence="41">
        <text>1,3-di-(9Z-octadecenoyl)-glycerol + H2O = 1-(9Z-octadecenoyl)-glycerol + (9Z)-octadecenoate + H(+)</text>
        <dbReference type="Rhea" id="RHEA:39939"/>
        <dbReference type="ChEBI" id="CHEBI:15377"/>
        <dbReference type="ChEBI" id="CHEBI:15378"/>
        <dbReference type="ChEBI" id="CHEBI:30823"/>
        <dbReference type="ChEBI" id="CHEBI:75342"/>
        <dbReference type="ChEBI" id="CHEBI:75735"/>
    </reaction>
    <physiologicalReaction direction="left-to-right" evidence="41">
        <dbReference type="Rhea" id="RHEA:39940"/>
    </physiologicalReaction>
</comment>
<dbReference type="PANTHER" id="PTHR21325:SF31">
    <property type="entry name" value="GH22081P-RELATED"/>
    <property type="match status" value="1"/>
</dbReference>
<evidence type="ECO:0000256" key="2">
    <source>
        <dbReference type="ARBA" id="ARBA00009979"/>
    </source>
</evidence>
<keyword evidence="45" id="KW-1185">Reference proteome</keyword>
<evidence type="ECO:0000256" key="36">
    <source>
        <dbReference type="ARBA" id="ARBA00048699"/>
    </source>
</evidence>
<name>A0A9Q1HG55_HOLLE</name>
<proteinExistence type="inferred from homology"/>
<comment type="catalytic activity">
    <reaction evidence="32">
        <text>1,2,3-tri-(9Z-octadecenoyl)-glycerol + H2O = di-(9Z)-octadecenoylglycerol + (9Z)-octadecenoate + H(+)</text>
        <dbReference type="Rhea" id="RHEA:38575"/>
        <dbReference type="ChEBI" id="CHEBI:15377"/>
        <dbReference type="ChEBI" id="CHEBI:15378"/>
        <dbReference type="ChEBI" id="CHEBI:30823"/>
        <dbReference type="ChEBI" id="CHEBI:53753"/>
        <dbReference type="ChEBI" id="CHEBI:75945"/>
    </reaction>
    <physiologicalReaction direction="left-to-right" evidence="32">
        <dbReference type="Rhea" id="RHEA:38576"/>
    </physiologicalReaction>
</comment>
<dbReference type="GO" id="GO:0016324">
    <property type="term" value="C:apical plasma membrane"/>
    <property type="evidence" value="ECO:0007669"/>
    <property type="project" value="UniProtKB-SubCell"/>
</dbReference>
<dbReference type="InterPro" id="IPR038885">
    <property type="entry name" value="PLB1"/>
</dbReference>
<evidence type="ECO:0000256" key="29">
    <source>
        <dbReference type="ARBA" id="ARBA00048227"/>
    </source>
</evidence>
<evidence type="ECO:0000256" key="30">
    <source>
        <dbReference type="ARBA" id="ARBA00048362"/>
    </source>
</evidence>
<dbReference type="GO" id="GO:0004806">
    <property type="term" value="F:triacylglycerol lipase activity"/>
    <property type="evidence" value="ECO:0007669"/>
    <property type="project" value="UniProtKB-EC"/>
</dbReference>
<evidence type="ECO:0000256" key="37">
    <source>
        <dbReference type="ARBA" id="ARBA00048869"/>
    </source>
</evidence>
<dbReference type="InterPro" id="IPR036514">
    <property type="entry name" value="SGNH_hydro_sf"/>
</dbReference>
<comment type="catalytic activity">
    <reaction evidence="24">
        <text>1-hexadecanoyl-2-(9Z)-octadecenoyl-3-octadecanoyl-sn-glycerol + H2O = 1-hexadecanoyl-2-(9Z-octadecenoyl)-sn-glycerol + octadecanoate + H(+)</text>
        <dbReference type="Rhea" id="RHEA:41111"/>
        <dbReference type="ChEBI" id="CHEBI:15377"/>
        <dbReference type="ChEBI" id="CHEBI:15378"/>
        <dbReference type="ChEBI" id="CHEBI:25629"/>
        <dbReference type="ChEBI" id="CHEBI:75466"/>
        <dbReference type="ChEBI" id="CHEBI:77623"/>
    </reaction>
    <physiologicalReaction direction="left-to-right" evidence="24">
        <dbReference type="Rhea" id="RHEA:41112"/>
    </physiologicalReaction>
</comment>
<evidence type="ECO:0000256" key="20">
    <source>
        <dbReference type="ARBA" id="ARBA00045916"/>
    </source>
</evidence>
<comment type="catalytic activity">
    <reaction evidence="14">
        <text>1-hexadecanoyl-2-(9Z,12Z-octadecadienoyl)-sn-glycero-3-phosphocholine + H2O = (9Z,12Z)-octadecadienoate + 1-hexadecanoyl-sn-glycero-3-phosphocholine + H(+)</text>
        <dbReference type="Rhea" id="RHEA:40811"/>
        <dbReference type="ChEBI" id="CHEBI:15377"/>
        <dbReference type="ChEBI" id="CHEBI:15378"/>
        <dbReference type="ChEBI" id="CHEBI:30245"/>
        <dbReference type="ChEBI" id="CHEBI:72998"/>
        <dbReference type="ChEBI" id="CHEBI:73002"/>
    </reaction>
    <physiologicalReaction direction="left-to-right" evidence="14">
        <dbReference type="Rhea" id="RHEA:40812"/>
    </physiologicalReaction>
</comment>
<comment type="catalytic activity">
    <reaction evidence="38">
        <text>1-O-hexadecyl-2-(9Z)-octadecenoyl-sn-glycero-3-phosphocholine + H2O = 1-O-hexadecyl-sn-glycero-3-phosphocholine + (9Z)-octadecenoate + H(+)</text>
        <dbReference type="Rhea" id="RHEA:40915"/>
        <dbReference type="ChEBI" id="CHEBI:15377"/>
        <dbReference type="ChEBI" id="CHEBI:15378"/>
        <dbReference type="ChEBI" id="CHEBI:30823"/>
        <dbReference type="ChEBI" id="CHEBI:34112"/>
        <dbReference type="ChEBI" id="CHEBI:64496"/>
    </reaction>
    <physiologicalReaction direction="left-to-right" evidence="38">
        <dbReference type="Rhea" id="RHEA:40916"/>
    </physiologicalReaction>
</comment>
<comment type="subcellular location">
    <subcellularLocation>
        <location evidence="1">Apical cell membrane</location>
        <topology evidence="1">Single-pass type I membrane protein</topology>
    </subcellularLocation>
</comment>
<protein>
    <recommendedName>
        <fullName evidence="3">Phospholipase B1, membrane-associated</fullName>
    </recommendedName>
    <alternativeName>
        <fullName evidence="16">Lysophospholipase</fullName>
    </alternativeName>
    <alternativeName>
        <fullName evidence="17">Phospholipase A2</fullName>
    </alternativeName>
    <alternativeName>
        <fullName evidence="19">Phospholipase B/lipase</fullName>
    </alternativeName>
    <alternativeName>
        <fullName evidence="18">Triacylglycerol lipase</fullName>
    </alternativeName>
</protein>
<dbReference type="CDD" id="cd01824">
    <property type="entry name" value="Phospholipase_B_like"/>
    <property type="match status" value="3"/>
</dbReference>
<comment type="catalytic activity">
    <reaction evidence="28">
        <text>1,2-di-(9Z-octadecenoyl)-sn-glycero-3-phosphocholine + H2O = 1-(9Z-octadecenoyl)-sn-glycero-3-phosphocholine + (9Z)-octadecenoate + H(+)</text>
        <dbReference type="Rhea" id="RHEA:40923"/>
        <dbReference type="ChEBI" id="CHEBI:15377"/>
        <dbReference type="ChEBI" id="CHEBI:15378"/>
        <dbReference type="ChEBI" id="CHEBI:28610"/>
        <dbReference type="ChEBI" id="CHEBI:30823"/>
        <dbReference type="ChEBI" id="CHEBI:74669"/>
    </reaction>
    <physiologicalReaction direction="left-to-right" evidence="28">
        <dbReference type="Rhea" id="RHEA:40924"/>
    </physiologicalReaction>
</comment>